<dbReference type="PANTHER" id="PTHR43132:SF6">
    <property type="entry name" value="HTH-TYPE TRANSCRIPTIONAL REPRESSOR CZRA"/>
    <property type="match status" value="1"/>
</dbReference>
<dbReference type="InterPro" id="IPR036390">
    <property type="entry name" value="WH_DNA-bd_sf"/>
</dbReference>
<keyword evidence="1" id="KW-0805">Transcription regulation</keyword>
<proteinExistence type="predicted"/>
<gene>
    <name evidence="5" type="ORF">ACFP1K_39430</name>
</gene>
<dbReference type="CDD" id="cd00090">
    <property type="entry name" value="HTH_ARSR"/>
    <property type="match status" value="1"/>
</dbReference>
<reference evidence="6" key="1">
    <citation type="journal article" date="2019" name="Int. J. Syst. Evol. Microbiol.">
        <title>The Global Catalogue of Microorganisms (GCM) 10K type strain sequencing project: providing services to taxonomists for standard genome sequencing and annotation.</title>
        <authorList>
            <consortium name="The Broad Institute Genomics Platform"/>
            <consortium name="The Broad Institute Genome Sequencing Center for Infectious Disease"/>
            <person name="Wu L."/>
            <person name="Ma J."/>
        </authorList>
    </citation>
    <scope>NUCLEOTIDE SEQUENCE [LARGE SCALE GENOMIC DNA]</scope>
    <source>
        <strain evidence="6">JCM 30346</strain>
    </source>
</reference>
<dbReference type="SUPFAM" id="SSF46785">
    <property type="entry name" value="Winged helix' DNA-binding domain"/>
    <property type="match status" value="1"/>
</dbReference>
<evidence type="ECO:0000313" key="6">
    <source>
        <dbReference type="Proteomes" id="UP001596137"/>
    </source>
</evidence>
<comment type="caution">
    <text evidence="5">The sequence shown here is derived from an EMBL/GenBank/DDBJ whole genome shotgun (WGS) entry which is preliminary data.</text>
</comment>
<evidence type="ECO:0000256" key="3">
    <source>
        <dbReference type="ARBA" id="ARBA00023163"/>
    </source>
</evidence>
<dbReference type="RefSeq" id="WP_380763404.1">
    <property type="nucleotide sequence ID" value="NZ_JBHSRF010000128.1"/>
</dbReference>
<dbReference type="InterPro" id="IPR051011">
    <property type="entry name" value="Metal_resp_trans_reg"/>
</dbReference>
<keyword evidence="6" id="KW-1185">Reference proteome</keyword>
<dbReference type="InterPro" id="IPR001845">
    <property type="entry name" value="HTH_ArsR_DNA-bd_dom"/>
</dbReference>
<organism evidence="5 6">
    <name type="scientific">Sphaerisporangium aureirubrum</name>
    <dbReference type="NCBI Taxonomy" id="1544736"/>
    <lineage>
        <taxon>Bacteria</taxon>
        <taxon>Bacillati</taxon>
        <taxon>Actinomycetota</taxon>
        <taxon>Actinomycetes</taxon>
        <taxon>Streptosporangiales</taxon>
        <taxon>Streptosporangiaceae</taxon>
        <taxon>Sphaerisporangium</taxon>
    </lineage>
</organism>
<dbReference type="Gene3D" id="1.10.10.10">
    <property type="entry name" value="Winged helix-like DNA-binding domain superfamily/Winged helix DNA-binding domain"/>
    <property type="match status" value="1"/>
</dbReference>
<evidence type="ECO:0000256" key="1">
    <source>
        <dbReference type="ARBA" id="ARBA00023015"/>
    </source>
</evidence>
<evidence type="ECO:0000256" key="2">
    <source>
        <dbReference type="ARBA" id="ARBA00023125"/>
    </source>
</evidence>
<sequence>MGIWRIGADVLVCSRFTVSPLAQTMAALTALHKGRADPGRQAWLREHLPAYRDRLAGDRVEELLVWAALRPRWLADFMITPPRDDDRTFHDELRRVSETPAEVAAADLATAIGAPLPPELRVPDLPGRAAALLEWIWTHTVLPEWPRLRRVFEADIVSRTGRLSTGGWAAALDGMRPGLRWLGDGRLQINTYDNPPRDIPANARLSFIPVTTAHGWVTWDLPDRYAVIYPCTGLLADAPTSPAPPVAVSALIGPARADILTRLSEPRSTTQLVALTGQSLGSVGGHLKILLAAHLIHRRRSGRSVLYYRSPLGDRLLKPE</sequence>
<dbReference type="Proteomes" id="UP001596137">
    <property type="component" value="Unassembled WGS sequence"/>
</dbReference>
<dbReference type="EMBL" id="JBHSRF010000128">
    <property type="protein sequence ID" value="MFC6087294.1"/>
    <property type="molecule type" value="Genomic_DNA"/>
</dbReference>
<keyword evidence="3" id="KW-0804">Transcription</keyword>
<accession>A0ABW1NVA2</accession>
<feature type="domain" description="HTH arsR-type" evidence="4">
    <location>
        <begin position="246"/>
        <end position="317"/>
    </location>
</feature>
<keyword evidence="2" id="KW-0238">DNA-binding</keyword>
<dbReference type="InterPro" id="IPR011991">
    <property type="entry name" value="ArsR-like_HTH"/>
</dbReference>
<name>A0ABW1NVA2_9ACTN</name>
<dbReference type="InterPro" id="IPR036388">
    <property type="entry name" value="WH-like_DNA-bd_sf"/>
</dbReference>
<evidence type="ECO:0000313" key="5">
    <source>
        <dbReference type="EMBL" id="MFC6087294.1"/>
    </source>
</evidence>
<dbReference type="PANTHER" id="PTHR43132">
    <property type="entry name" value="ARSENICAL RESISTANCE OPERON REPRESSOR ARSR-RELATED"/>
    <property type="match status" value="1"/>
</dbReference>
<protein>
    <submittedName>
        <fullName evidence="5">Transcriptional regulator</fullName>
    </submittedName>
</protein>
<evidence type="ECO:0000259" key="4">
    <source>
        <dbReference type="SMART" id="SM00418"/>
    </source>
</evidence>
<dbReference type="SMART" id="SM00418">
    <property type="entry name" value="HTH_ARSR"/>
    <property type="match status" value="1"/>
</dbReference>